<dbReference type="STRING" id="1122240.GCA_000620105_00994"/>
<gene>
    <name evidence="5" type="ORF">DAI18_01665</name>
</gene>
<dbReference type="Pfam" id="PF12844">
    <property type="entry name" value="HTH_19"/>
    <property type="match status" value="1"/>
</dbReference>
<dbReference type="GO" id="GO:0003677">
    <property type="term" value="F:DNA binding"/>
    <property type="evidence" value="ECO:0007669"/>
    <property type="project" value="UniProtKB-KW"/>
</dbReference>
<dbReference type="InterPro" id="IPR015927">
    <property type="entry name" value="Peptidase_S24_S26A/B/C"/>
</dbReference>
<dbReference type="Pfam" id="PF00717">
    <property type="entry name" value="Peptidase_S24"/>
    <property type="match status" value="1"/>
</dbReference>
<keyword evidence="6" id="KW-1185">Reference proteome</keyword>
<protein>
    <submittedName>
        <fullName evidence="5">Phage repressor protein C</fullName>
    </submittedName>
</protein>
<evidence type="ECO:0000256" key="3">
    <source>
        <dbReference type="ARBA" id="ARBA00023163"/>
    </source>
</evidence>
<dbReference type="Proteomes" id="UP000244173">
    <property type="component" value="Chromosome"/>
</dbReference>
<dbReference type="InterPro" id="IPR001387">
    <property type="entry name" value="Cro/C1-type_HTH"/>
</dbReference>
<evidence type="ECO:0000313" key="6">
    <source>
        <dbReference type="Proteomes" id="UP000244173"/>
    </source>
</evidence>
<reference evidence="5 6" key="1">
    <citation type="submission" date="2018-04" db="EMBL/GenBank/DDBJ databases">
        <title>Denitrifier Microvirgula.</title>
        <authorList>
            <person name="Anderson E."/>
            <person name="Jang J."/>
            <person name="Ishii S."/>
        </authorList>
    </citation>
    <scope>NUCLEOTIDE SEQUENCE [LARGE SCALE GENOMIC DNA]</scope>
    <source>
        <strain evidence="5 6">BE2.4</strain>
    </source>
</reference>
<dbReference type="KEGG" id="maer:DAI18_01665"/>
<dbReference type="InterPro" id="IPR010982">
    <property type="entry name" value="Lambda_DNA-bd_dom_sf"/>
</dbReference>
<keyword evidence="1" id="KW-0805">Transcription regulation</keyword>
<sequence length="236" mass="26103">MEFPALGDRIRVVRDQVAHMSRDDFAQQLQMTRSSLQLYEDGKREPKPSLLRAMAAQFNVDPGWLLTGEGAMLRGAPLPEAEPCLCLDTLGSPVDLDEFVFVPRYNLQASAGHGAASDGEKPVFTMAFRRYWIVNYLHADPHDLSVISVKGDSMEGVLNDKDVILINRSDTSATSGLFVLRIDGDLVVKRVQRLPGGTLEISSANEAYKPFSVDSHNPPDDFSIIGRVVWFGRQIA</sequence>
<evidence type="ECO:0000313" key="5">
    <source>
        <dbReference type="EMBL" id="AVY92889.1"/>
    </source>
</evidence>
<evidence type="ECO:0000259" key="4">
    <source>
        <dbReference type="PROSITE" id="PS50943"/>
    </source>
</evidence>
<evidence type="ECO:0000256" key="1">
    <source>
        <dbReference type="ARBA" id="ARBA00023015"/>
    </source>
</evidence>
<name>A0A2S0P6F9_9NEIS</name>
<keyword evidence="2" id="KW-0238">DNA-binding</keyword>
<accession>A0A2S0P6F9</accession>
<dbReference type="InterPro" id="IPR039418">
    <property type="entry name" value="LexA-like"/>
</dbReference>
<evidence type="ECO:0000256" key="2">
    <source>
        <dbReference type="ARBA" id="ARBA00023125"/>
    </source>
</evidence>
<feature type="domain" description="HTH cro/C1-type" evidence="4">
    <location>
        <begin position="20"/>
        <end position="65"/>
    </location>
</feature>
<keyword evidence="3" id="KW-0804">Transcription</keyword>
<dbReference type="InterPro" id="IPR036286">
    <property type="entry name" value="LexA/Signal_pep-like_sf"/>
</dbReference>
<organism evidence="5 6">
    <name type="scientific">Microvirgula aerodenitrificans</name>
    <dbReference type="NCBI Taxonomy" id="57480"/>
    <lineage>
        <taxon>Bacteria</taxon>
        <taxon>Pseudomonadati</taxon>
        <taxon>Pseudomonadota</taxon>
        <taxon>Betaproteobacteria</taxon>
        <taxon>Neisseriales</taxon>
        <taxon>Aquaspirillaceae</taxon>
        <taxon>Microvirgula</taxon>
    </lineage>
</organism>
<dbReference type="CDD" id="cd06529">
    <property type="entry name" value="S24_LexA-like"/>
    <property type="match status" value="1"/>
</dbReference>
<dbReference type="EMBL" id="CP028519">
    <property type="protein sequence ID" value="AVY92889.1"/>
    <property type="molecule type" value="Genomic_DNA"/>
</dbReference>
<dbReference type="PROSITE" id="PS50943">
    <property type="entry name" value="HTH_CROC1"/>
    <property type="match status" value="1"/>
</dbReference>
<dbReference type="SUPFAM" id="SSF51306">
    <property type="entry name" value="LexA/Signal peptidase"/>
    <property type="match status" value="1"/>
</dbReference>
<dbReference type="Gene3D" id="1.10.260.40">
    <property type="entry name" value="lambda repressor-like DNA-binding domains"/>
    <property type="match status" value="1"/>
</dbReference>
<dbReference type="CDD" id="cd00093">
    <property type="entry name" value="HTH_XRE"/>
    <property type="match status" value="1"/>
</dbReference>
<dbReference type="SMART" id="SM00530">
    <property type="entry name" value="HTH_XRE"/>
    <property type="match status" value="1"/>
</dbReference>
<dbReference type="PANTHER" id="PTHR40661">
    <property type="match status" value="1"/>
</dbReference>
<proteinExistence type="predicted"/>
<dbReference type="PANTHER" id="PTHR40661:SF3">
    <property type="entry name" value="FELS-1 PROPHAGE TRANSCRIPTIONAL REGULATOR"/>
    <property type="match status" value="1"/>
</dbReference>
<dbReference type="AlphaFoldDB" id="A0A2S0P6F9"/>
<dbReference type="Gene3D" id="2.10.109.10">
    <property type="entry name" value="Umud Fragment, subunit A"/>
    <property type="match status" value="1"/>
</dbReference>
<dbReference type="OrthoDB" id="9788236at2"/>
<dbReference type="RefSeq" id="WP_107888614.1">
    <property type="nucleotide sequence ID" value="NZ_CP028519.1"/>
</dbReference>
<dbReference type="SUPFAM" id="SSF47413">
    <property type="entry name" value="lambda repressor-like DNA-binding domains"/>
    <property type="match status" value="1"/>
</dbReference>